<evidence type="ECO:0008006" key="4">
    <source>
        <dbReference type="Google" id="ProtNLM"/>
    </source>
</evidence>
<sequence length="68" mass="8083">MIRFYTVVAALLTSWLALAALKKRQGRPDAPLLRWPAYPLTDHNAARPRHPQQFWDKRDWVDAPFRRE</sequence>
<protein>
    <recommendedName>
        <fullName evidence="4">DUF2510 domain-containing protein</fullName>
    </recommendedName>
</protein>
<keyword evidence="1" id="KW-0732">Signal</keyword>
<gene>
    <name evidence="2" type="ORF">SAMN02745857_02454</name>
</gene>
<dbReference type="Proteomes" id="UP000192761">
    <property type="component" value="Unassembled WGS sequence"/>
</dbReference>
<evidence type="ECO:0000256" key="1">
    <source>
        <dbReference type="SAM" id="SignalP"/>
    </source>
</evidence>
<organism evidence="2 3">
    <name type="scientific">Andreprevotia lacus DSM 23236</name>
    <dbReference type="NCBI Taxonomy" id="1121001"/>
    <lineage>
        <taxon>Bacteria</taxon>
        <taxon>Pseudomonadati</taxon>
        <taxon>Pseudomonadota</taxon>
        <taxon>Betaproteobacteria</taxon>
        <taxon>Neisseriales</taxon>
        <taxon>Chitinibacteraceae</taxon>
        <taxon>Andreprevotia</taxon>
    </lineage>
</organism>
<dbReference type="OrthoDB" id="9974316at2"/>
<reference evidence="2 3" key="1">
    <citation type="submission" date="2017-04" db="EMBL/GenBank/DDBJ databases">
        <authorList>
            <person name="Afonso C.L."/>
            <person name="Miller P.J."/>
            <person name="Scott M.A."/>
            <person name="Spackman E."/>
            <person name="Goraichik I."/>
            <person name="Dimitrov K.M."/>
            <person name="Suarez D.L."/>
            <person name="Swayne D.E."/>
        </authorList>
    </citation>
    <scope>NUCLEOTIDE SEQUENCE [LARGE SCALE GENOMIC DNA]</scope>
    <source>
        <strain evidence="2 3">DSM 23236</strain>
    </source>
</reference>
<evidence type="ECO:0000313" key="2">
    <source>
        <dbReference type="EMBL" id="SMC26331.1"/>
    </source>
</evidence>
<accession>A0A1W1XS11</accession>
<dbReference type="EMBL" id="FWXD01000013">
    <property type="protein sequence ID" value="SMC26331.1"/>
    <property type="molecule type" value="Genomic_DNA"/>
</dbReference>
<dbReference type="RefSeq" id="WP_084091091.1">
    <property type="nucleotide sequence ID" value="NZ_FWXD01000013.1"/>
</dbReference>
<keyword evidence="3" id="KW-1185">Reference proteome</keyword>
<evidence type="ECO:0000313" key="3">
    <source>
        <dbReference type="Proteomes" id="UP000192761"/>
    </source>
</evidence>
<feature type="chain" id="PRO_5013117049" description="DUF2510 domain-containing protein" evidence="1">
    <location>
        <begin position="20"/>
        <end position="68"/>
    </location>
</feature>
<proteinExistence type="predicted"/>
<feature type="signal peptide" evidence="1">
    <location>
        <begin position="1"/>
        <end position="19"/>
    </location>
</feature>
<dbReference type="AlphaFoldDB" id="A0A1W1XS11"/>
<name>A0A1W1XS11_9NEIS</name>